<dbReference type="AlphaFoldDB" id="A0A2S8FS12"/>
<name>A0A2S8FS12_9BACT</name>
<dbReference type="EMBL" id="PUHY01000010">
    <property type="protein sequence ID" value="PQO34968.1"/>
    <property type="molecule type" value="Genomic_DNA"/>
</dbReference>
<reference evidence="1 2" key="1">
    <citation type="submission" date="2018-02" db="EMBL/GenBank/DDBJ databases">
        <title>Comparative genomes isolates from brazilian mangrove.</title>
        <authorList>
            <person name="Araujo J.E."/>
            <person name="Taketani R.G."/>
            <person name="Silva M.C.P."/>
            <person name="Loureco M.V."/>
            <person name="Andreote F.D."/>
        </authorList>
    </citation>
    <scope>NUCLEOTIDE SEQUENCE [LARGE SCALE GENOMIC DNA]</scope>
    <source>
        <strain evidence="1 2">Hex-1 MGV</strain>
    </source>
</reference>
<accession>A0A2S8FS12</accession>
<evidence type="ECO:0000313" key="2">
    <source>
        <dbReference type="Proteomes" id="UP000238322"/>
    </source>
</evidence>
<sequence length="419" mass="46397">MAEAEQLLERIEEGIVTHGGDLGGWTRLHDGQLQLFDGRVTLTAEVYSQEPADSGVAHCHVFTQLHEYDDEVLDACIFGMAEDLEGALGQAAGLWISGVAGPIRSFLDNKPVCMTCQAGVEGGDFSAGYAPGDYGLTGLRAYVGPSIARGFDDSELHAKLDDSKPWFQYAAESAAPRRVHLAKATILSQDSPMWTRELEIDGHEVAHHDPHWPAGVATSQPGYMTRFAVFEFPRNSVEVTRRAQLDRTIEHFAQHFPGCESVDKLMDSMLEDGFDADMVHEAESIATIAFGRIFFQGRDIQYSPHVIRARRSGKVETEVPLMAIPAYNRGLAIGTAAREKMSEEDFQTLCLHNAESQALLQAIESGVAVEDLPKIRLYPSVVPERNVSQQTMDAAMAILNGMVEKNRPPKRKKPWWKFW</sequence>
<evidence type="ECO:0000313" key="1">
    <source>
        <dbReference type="EMBL" id="PQO34968.1"/>
    </source>
</evidence>
<gene>
    <name evidence="1" type="ORF">C5Y83_15935</name>
</gene>
<dbReference type="Proteomes" id="UP000238322">
    <property type="component" value="Unassembled WGS sequence"/>
</dbReference>
<organism evidence="1 2">
    <name type="scientific">Blastopirellula marina</name>
    <dbReference type="NCBI Taxonomy" id="124"/>
    <lineage>
        <taxon>Bacteria</taxon>
        <taxon>Pseudomonadati</taxon>
        <taxon>Planctomycetota</taxon>
        <taxon>Planctomycetia</taxon>
        <taxon>Pirellulales</taxon>
        <taxon>Pirellulaceae</taxon>
        <taxon>Blastopirellula</taxon>
    </lineage>
</organism>
<dbReference type="OrthoDB" id="245165at2"/>
<comment type="caution">
    <text evidence="1">The sequence shown here is derived from an EMBL/GenBank/DDBJ whole genome shotgun (WGS) entry which is preliminary data.</text>
</comment>
<protein>
    <submittedName>
        <fullName evidence="1">Uncharacterized protein</fullName>
    </submittedName>
</protein>
<proteinExistence type="predicted"/>
<dbReference type="RefSeq" id="WP_105330698.1">
    <property type="nucleotide sequence ID" value="NZ_PUHY01000010.1"/>
</dbReference>